<evidence type="ECO:0000313" key="2">
    <source>
        <dbReference type="Proteomes" id="UP000539473"/>
    </source>
</evidence>
<evidence type="ECO:0000313" key="1">
    <source>
        <dbReference type="EMBL" id="MBB5378006.1"/>
    </source>
</evidence>
<dbReference type="RefSeq" id="WP_184114077.1">
    <property type="nucleotide sequence ID" value="NZ_BNAJ01000009.1"/>
</dbReference>
<dbReference type="AlphaFoldDB" id="A0A7W8NQL2"/>
<dbReference type="EMBL" id="JACHFK010000010">
    <property type="protein sequence ID" value="MBB5378006.1"/>
    <property type="molecule type" value="Genomic_DNA"/>
</dbReference>
<reference evidence="1 2" key="1">
    <citation type="submission" date="2020-08" db="EMBL/GenBank/DDBJ databases">
        <title>Genomic Encyclopedia of Type Strains, Phase IV (KMG-IV): sequencing the most valuable type-strain genomes for metagenomic binning, comparative biology and taxonomic classification.</title>
        <authorList>
            <person name="Goeker M."/>
        </authorList>
    </citation>
    <scope>NUCLEOTIDE SEQUENCE [LARGE SCALE GENOMIC DNA]</scope>
    <source>
        <strain evidence="1 2">DSM 27521</strain>
    </source>
</reference>
<comment type="caution">
    <text evidence="1">The sequence shown here is derived from an EMBL/GenBank/DDBJ whole genome shotgun (WGS) entry which is preliminary data.</text>
</comment>
<organism evidence="1 2">
    <name type="scientific">Deinococcus metalli</name>
    <dbReference type="NCBI Taxonomy" id="1141878"/>
    <lineage>
        <taxon>Bacteria</taxon>
        <taxon>Thermotogati</taxon>
        <taxon>Deinococcota</taxon>
        <taxon>Deinococci</taxon>
        <taxon>Deinococcales</taxon>
        <taxon>Deinococcaceae</taxon>
        <taxon>Deinococcus</taxon>
    </lineage>
</organism>
<gene>
    <name evidence="1" type="ORF">HNQ07_003507</name>
</gene>
<proteinExistence type="predicted"/>
<accession>A0A7W8NQL2</accession>
<protein>
    <submittedName>
        <fullName evidence="1">Uncharacterized protein</fullName>
    </submittedName>
</protein>
<sequence length="100" mass="10379">MDPARRTVLMVDGAVITGVLVNRNDPEADALVRKSGLVPYNLVLLKDAQITTTSGEQLSAPVFAVAKTAVTGFGIQDGADALGEQEIAAATPMLVIGRSE</sequence>
<name>A0A7W8NQL2_9DEIO</name>
<dbReference type="Proteomes" id="UP000539473">
    <property type="component" value="Unassembled WGS sequence"/>
</dbReference>